<dbReference type="Proteomes" id="UP001219537">
    <property type="component" value="Plasmid p_1"/>
</dbReference>
<evidence type="ECO:0000313" key="2">
    <source>
        <dbReference type="Proteomes" id="UP001219537"/>
    </source>
</evidence>
<protein>
    <submittedName>
        <fullName evidence="1">Uncharacterized protein</fullName>
    </submittedName>
</protein>
<geneLocation type="plasmid" evidence="1 2">
    <name>p_1</name>
</geneLocation>
<sequence length="76" mass="8211">MTTHHPTDPSITTLSRTEIAQVLAAAHYATANPALTPLVIALTLACQDKNQRPEAALMTLITSAKHPEESVNEHQQ</sequence>
<name>A0AAQ2Y601_9VIBR</name>
<dbReference type="EMBL" id="CP117990">
    <property type="protein sequence ID" value="WDG11965.1"/>
    <property type="molecule type" value="Genomic_DNA"/>
</dbReference>
<organism evidence="1 2">
    <name type="scientific">Vibrio campbellii</name>
    <dbReference type="NCBI Taxonomy" id="680"/>
    <lineage>
        <taxon>Bacteria</taxon>
        <taxon>Pseudomonadati</taxon>
        <taxon>Pseudomonadota</taxon>
        <taxon>Gammaproteobacteria</taxon>
        <taxon>Vibrionales</taxon>
        <taxon>Vibrionaceae</taxon>
        <taxon>Vibrio</taxon>
    </lineage>
</organism>
<accession>A0AAQ2Y601</accession>
<keyword evidence="1" id="KW-0614">Plasmid</keyword>
<gene>
    <name evidence="1" type="ORF">PUN50_27110</name>
</gene>
<proteinExistence type="predicted"/>
<reference evidence="1" key="1">
    <citation type="submission" date="2023-02" db="EMBL/GenBank/DDBJ databases">
        <title>Isolation, identification, and genome analysis of Vibrio campbellii in the Penaeus vannamei larvae stage.</title>
        <authorList>
            <person name="Huang T."/>
            <person name="Zhang B."/>
        </authorList>
    </citation>
    <scope>NUCLEOTIDE SEQUENCE</scope>
    <source>
        <strain evidence="1">20220413_1</strain>
        <plasmid evidence="1">p_1</plasmid>
    </source>
</reference>
<dbReference type="RefSeq" id="WP_274292194.1">
    <property type="nucleotide sequence ID" value="NZ_CP117990.1"/>
</dbReference>
<dbReference type="AlphaFoldDB" id="A0AAQ2Y601"/>
<evidence type="ECO:0000313" key="1">
    <source>
        <dbReference type="EMBL" id="WDG11965.1"/>
    </source>
</evidence>